<dbReference type="GO" id="GO:0008897">
    <property type="term" value="F:holo-[acyl-carrier-protein] synthase activity"/>
    <property type="evidence" value="ECO:0007669"/>
    <property type="project" value="UniProtKB-EC"/>
</dbReference>
<keyword evidence="6" id="KW-1185">Reference proteome</keyword>
<dbReference type="InterPro" id="IPR037143">
    <property type="entry name" value="4-PPantetheinyl_Trfase_dom_sf"/>
</dbReference>
<dbReference type="SUPFAM" id="SSF56214">
    <property type="entry name" value="4'-phosphopantetheinyl transferase"/>
    <property type="match status" value="1"/>
</dbReference>
<feature type="domain" description="4'-phosphopantetheinyl transferase" evidence="4">
    <location>
        <begin position="223"/>
        <end position="314"/>
    </location>
</feature>
<evidence type="ECO:0000313" key="5">
    <source>
        <dbReference type="EMBL" id="KAL3802765.1"/>
    </source>
</evidence>
<gene>
    <name evidence="5" type="ORF">HJC23_007542</name>
</gene>
<keyword evidence="2" id="KW-0808">Transferase</keyword>
<evidence type="ECO:0000313" key="6">
    <source>
        <dbReference type="Proteomes" id="UP001516023"/>
    </source>
</evidence>
<dbReference type="EMBL" id="JABMIG020000017">
    <property type="protein sequence ID" value="KAL3802765.1"/>
    <property type="molecule type" value="Genomic_DNA"/>
</dbReference>
<organism evidence="5 6">
    <name type="scientific">Cyclotella cryptica</name>
    <dbReference type="NCBI Taxonomy" id="29204"/>
    <lineage>
        <taxon>Eukaryota</taxon>
        <taxon>Sar</taxon>
        <taxon>Stramenopiles</taxon>
        <taxon>Ochrophyta</taxon>
        <taxon>Bacillariophyta</taxon>
        <taxon>Coscinodiscophyceae</taxon>
        <taxon>Thalassiosirophycidae</taxon>
        <taxon>Stephanodiscales</taxon>
        <taxon>Stephanodiscaceae</taxon>
        <taxon>Cyclotella</taxon>
    </lineage>
</organism>
<name>A0ABD3QQT9_9STRA</name>
<feature type="compositionally biased region" description="Polar residues" evidence="3">
    <location>
        <begin position="1"/>
        <end position="11"/>
    </location>
</feature>
<proteinExistence type="predicted"/>
<evidence type="ECO:0000256" key="3">
    <source>
        <dbReference type="SAM" id="MobiDB-lite"/>
    </source>
</evidence>
<protein>
    <recommendedName>
        <fullName evidence="1">holo-[acyl-carrier-protein] synthase</fullName>
        <ecNumber evidence="1">2.7.8.7</ecNumber>
    </recommendedName>
</protein>
<sequence>MASVMKSPTQASKDEMNNYVSDNHDTSPVLSLLHLDKSISNLSNAIGKPVTVEYVVDHLLAHRQCTTPFEIASGKPLESTQQTRDNVRKSIMRFIREPDRWTALASVLLKSLAFHRSIQKLPCTLHESMDDTPVDFYRKCHMSTLDSGKFELLPIVDLPRTKYNRPYLPHLTPQTNQTPLANIKLTDTDDEEIGENENAKSKISVSHQYPYVSIVQSSSTLKIGMDLVVFQHHKNEYTPTIDDFLKPFETSFTSWEWERIQYCRDSSTFVRKRRKRSDESKLREFFLRWSIKEAYTKALGLGMHINFSSFETRLLGIDEIDKLYPKESIWDAIMSGIKNNISISLQSPSHKECEERTSGKHFGRQDQYSVLGKIMHLPCKTKKYSDNEVWEVVFVPIPVDKGAMCNPLRRDTNSSIHDACACMCRGPILQTKNGFYLGSDDRTSVLVEQIEMLDLVKIH</sequence>
<evidence type="ECO:0000259" key="4">
    <source>
        <dbReference type="Pfam" id="PF01648"/>
    </source>
</evidence>
<evidence type="ECO:0000256" key="2">
    <source>
        <dbReference type="ARBA" id="ARBA00022679"/>
    </source>
</evidence>
<evidence type="ECO:0000256" key="1">
    <source>
        <dbReference type="ARBA" id="ARBA00013172"/>
    </source>
</evidence>
<dbReference type="AlphaFoldDB" id="A0ABD3QQT9"/>
<dbReference type="EC" id="2.7.8.7" evidence="1"/>
<dbReference type="InterPro" id="IPR050559">
    <property type="entry name" value="P-Pant_transferase_sf"/>
</dbReference>
<feature type="region of interest" description="Disordered" evidence="3">
    <location>
        <begin position="1"/>
        <end position="21"/>
    </location>
</feature>
<reference evidence="5 6" key="1">
    <citation type="journal article" date="2020" name="G3 (Bethesda)">
        <title>Improved Reference Genome for Cyclotella cryptica CCMP332, a Model for Cell Wall Morphogenesis, Salinity Adaptation, and Lipid Production in Diatoms (Bacillariophyta).</title>
        <authorList>
            <person name="Roberts W.R."/>
            <person name="Downey K.M."/>
            <person name="Ruck E.C."/>
            <person name="Traller J.C."/>
            <person name="Alverson A.J."/>
        </authorList>
    </citation>
    <scope>NUCLEOTIDE SEQUENCE [LARGE SCALE GENOMIC DNA]</scope>
    <source>
        <strain evidence="5 6">CCMP332</strain>
    </source>
</reference>
<accession>A0ABD3QQT9</accession>
<dbReference type="PANTHER" id="PTHR12215">
    <property type="entry name" value="PHOSPHOPANTETHEINE TRANSFERASE"/>
    <property type="match status" value="1"/>
</dbReference>
<dbReference type="InterPro" id="IPR008278">
    <property type="entry name" value="4-PPantetheinyl_Trfase_dom"/>
</dbReference>
<dbReference type="Gene3D" id="3.90.470.20">
    <property type="entry name" value="4'-phosphopantetheinyl transferase domain"/>
    <property type="match status" value="1"/>
</dbReference>
<dbReference type="PANTHER" id="PTHR12215:SF10">
    <property type="entry name" value="L-AMINOADIPATE-SEMIALDEHYDE DEHYDROGENASE-PHOSPHOPANTETHEINYL TRANSFERASE"/>
    <property type="match status" value="1"/>
</dbReference>
<comment type="caution">
    <text evidence="5">The sequence shown here is derived from an EMBL/GenBank/DDBJ whole genome shotgun (WGS) entry which is preliminary data.</text>
</comment>
<dbReference type="Proteomes" id="UP001516023">
    <property type="component" value="Unassembled WGS sequence"/>
</dbReference>
<dbReference type="Pfam" id="PF01648">
    <property type="entry name" value="ACPS"/>
    <property type="match status" value="1"/>
</dbReference>